<evidence type="ECO:0000313" key="3">
    <source>
        <dbReference type="Proteomes" id="UP000245919"/>
    </source>
</evidence>
<proteinExistence type="predicted"/>
<protein>
    <submittedName>
        <fullName evidence="2">Uncharacterized protein</fullName>
    </submittedName>
</protein>
<gene>
    <name evidence="2" type="ORF">LL14B4_09965</name>
</gene>
<name>A0A2Z3KI53_LACLL</name>
<dbReference type="AlphaFoldDB" id="A0A2Z3KI53"/>
<feature type="repeat" description="TPR" evidence="1">
    <location>
        <begin position="252"/>
        <end position="285"/>
    </location>
</feature>
<accession>A0A2Z3KI53</accession>
<evidence type="ECO:0000256" key="1">
    <source>
        <dbReference type="PROSITE-ProRule" id="PRU00339"/>
    </source>
</evidence>
<dbReference type="PROSITE" id="PS50005">
    <property type="entry name" value="TPR"/>
    <property type="match status" value="1"/>
</dbReference>
<dbReference type="InterPro" id="IPR011990">
    <property type="entry name" value="TPR-like_helical_dom_sf"/>
</dbReference>
<organism evidence="2 3">
    <name type="scientific">Lactococcus lactis subsp. lactis</name>
    <name type="common">Streptococcus lactis</name>
    <dbReference type="NCBI Taxonomy" id="1360"/>
    <lineage>
        <taxon>Bacteria</taxon>
        <taxon>Bacillati</taxon>
        <taxon>Bacillota</taxon>
        <taxon>Bacilli</taxon>
        <taxon>Lactobacillales</taxon>
        <taxon>Streptococcaceae</taxon>
        <taxon>Lactococcus</taxon>
    </lineage>
</organism>
<evidence type="ECO:0000313" key="2">
    <source>
        <dbReference type="EMBL" id="AWN66481.1"/>
    </source>
</evidence>
<dbReference type="InterPro" id="IPR019734">
    <property type="entry name" value="TPR_rpt"/>
</dbReference>
<dbReference type="EMBL" id="CP028160">
    <property type="protein sequence ID" value="AWN66481.1"/>
    <property type="molecule type" value="Genomic_DNA"/>
</dbReference>
<dbReference type="Gene3D" id="1.25.40.10">
    <property type="entry name" value="Tetratricopeptide repeat domain"/>
    <property type="match status" value="1"/>
</dbReference>
<keyword evidence="1" id="KW-0802">TPR repeat</keyword>
<dbReference type="Proteomes" id="UP000245919">
    <property type="component" value="Chromosome"/>
</dbReference>
<reference evidence="2 3" key="1">
    <citation type="submission" date="2018-03" db="EMBL/GenBank/DDBJ databases">
        <title>Genome sequence of Lactococcus lactis strain 14B4 from almond drupe.</title>
        <authorList>
            <person name="Tran T.D."/>
            <person name="McGarvey J.A."/>
            <person name="Huynh S."/>
            <person name="Parker C.T."/>
        </authorList>
    </citation>
    <scope>NUCLEOTIDE SEQUENCE [LARGE SCALE GENOMIC DNA]</scope>
    <source>
        <strain evidence="2 3">14B4</strain>
    </source>
</reference>
<sequence>MNQKQKKQLQELFSKKTSTQFSDLLLTLGDKIPELYEEILHYETINGNAELADDLALKMWSKAFKTIKKINKSYRGYSTKDEKTIIESLAQISEIQQHLSLKNRYKIISQAFEAYQLDEWGFKEHFENIMTQICHEKDDFLLLAKLYEETGYVWDANKAIALYKEHGTELEYLTLRKKHLRLAHDYADLASHLLDKWEDEQALNYAWTGMDRGNGSIETLVSFLGKYYLEKSDLDGLNILFKACIMRKSWVAQSLEYIAEYYLKIDNYEEAKKMLIKALKYKKGTELNSYLLKLKQLLREEDYGQYAPQILEIIKTKDVENYCNILLGQGEKQQLCDFIISFEPWKSSVYHNWTYSHEDLKEFASSLSEEFPQEMSNYFYRLSVYLVEEETGTKAYKRAMKYLKECKKIDLDTLEDLTAWETKIEQLRKRNIRKSSFVQLLNSL</sequence>
<dbReference type="GeneID" id="89634106"/>
<dbReference type="RefSeq" id="WP_109991170.1">
    <property type="nucleotide sequence ID" value="NZ_CP028160.1"/>
</dbReference>